<evidence type="ECO:0000313" key="2">
    <source>
        <dbReference type="Proteomes" id="UP001549143"/>
    </source>
</evidence>
<dbReference type="SUPFAM" id="SSF53335">
    <property type="entry name" value="S-adenosyl-L-methionine-dependent methyltransferases"/>
    <property type="match status" value="1"/>
</dbReference>
<comment type="caution">
    <text evidence="1">The sequence shown here is derived from an EMBL/GenBank/DDBJ whole genome shotgun (WGS) entry which is preliminary data.</text>
</comment>
<protein>
    <submittedName>
        <fullName evidence="1">SAM-dependent methyltransferase</fullName>
    </submittedName>
</protein>
<reference evidence="1 2" key="1">
    <citation type="submission" date="2024-06" db="EMBL/GenBank/DDBJ databases">
        <title>Genomic Encyclopedia of Type Strains, Phase IV (KMG-IV): sequencing the most valuable type-strain genomes for metagenomic binning, comparative biology and taxonomic classification.</title>
        <authorList>
            <person name="Goeker M."/>
        </authorList>
    </citation>
    <scope>NUCLEOTIDE SEQUENCE [LARGE SCALE GENOMIC DNA]</scope>
    <source>
        <strain evidence="1 2">DSM 19730</strain>
    </source>
</reference>
<keyword evidence="2" id="KW-1185">Reference proteome</keyword>
<dbReference type="RefSeq" id="WP_354150221.1">
    <property type="nucleotide sequence ID" value="NZ_JBEPMN010000002.1"/>
</dbReference>
<dbReference type="Gene3D" id="3.40.50.150">
    <property type="entry name" value="Vaccinia Virus protein VP39"/>
    <property type="match status" value="1"/>
</dbReference>
<dbReference type="CDD" id="cd02440">
    <property type="entry name" value="AdoMet_MTases"/>
    <property type="match status" value="1"/>
</dbReference>
<evidence type="ECO:0000313" key="1">
    <source>
        <dbReference type="EMBL" id="MET3660313.1"/>
    </source>
</evidence>
<accession>A0ABV2KGV7</accession>
<proteinExistence type="predicted"/>
<sequence length="239" mass="27107">MSETPYSSEFFQFLSSGKDEYKAVLRPVMVTVKPTSVVDLGTGSGTWLAAAKDMGASRVLGLDGQWAATEHQLIISDEFQVVDFETGFPDVGRFDLAICLEVLEHITPQAGEQAVRWLCERTDVVLFSAAIPGQGGTHHINEVWQSNWAHKFRVHGFHAYDIVRPTIWRNSDIPWWYRQNTIVYSRPETAQSYGWAEADIDALDVVHPERFDMATDTIARLRRRSVKGRLRALMGRKPR</sequence>
<keyword evidence="1" id="KW-0489">Methyltransferase</keyword>
<dbReference type="GO" id="GO:0032259">
    <property type="term" value="P:methylation"/>
    <property type="evidence" value="ECO:0007669"/>
    <property type="project" value="UniProtKB-KW"/>
</dbReference>
<dbReference type="InterPro" id="IPR029063">
    <property type="entry name" value="SAM-dependent_MTases_sf"/>
</dbReference>
<name>A0ABV2KGV7_9HYPH</name>
<gene>
    <name evidence="1" type="ORF">ABID44_000627</name>
</gene>
<keyword evidence="1" id="KW-0808">Transferase</keyword>
<dbReference type="Pfam" id="PF13489">
    <property type="entry name" value="Methyltransf_23"/>
    <property type="match status" value="1"/>
</dbReference>
<dbReference type="EMBL" id="JBEPMN010000002">
    <property type="protein sequence ID" value="MET3660313.1"/>
    <property type="molecule type" value="Genomic_DNA"/>
</dbReference>
<dbReference type="Proteomes" id="UP001549143">
    <property type="component" value="Unassembled WGS sequence"/>
</dbReference>
<dbReference type="GO" id="GO:0008168">
    <property type="term" value="F:methyltransferase activity"/>
    <property type="evidence" value="ECO:0007669"/>
    <property type="project" value="UniProtKB-KW"/>
</dbReference>
<organism evidence="1 2">
    <name type="scientific">Aquamicrobium ahrensii</name>
    <dbReference type="NCBI Taxonomy" id="469551"/>
    <lineage>
        <taxon>Bacteria</taxon>
        <taxon>Pseudomonadati</taxon>
        <taxon>Pseudomonadota</taxon>
        <taxon>Alphaproteobacteria</taxon>
        <taxon>Hyphomicrobiales</taxon>
        <taxon>Phyllobacteriaceae</taxon>
        <taxon>Aquamicrobium</taxon>
    </lineage>
</organism>